<proteinExistence type="predicted"/>
<reference evidence="2 3" key="1">
    <citation type="journal article" date="2015" name="Nat. Commun.">
        <title>Lucilia cuprina genome unlocks parasitic fly biology to underpin future interventions.</title>
        <authorList>
            <person name="Anstead C.A."/>
            <person name="Korhonen P.K."/>
            <person name="Young N.D."/>
            <person name="Hall R.S."/>
            <person name="Jex A.R."/>
            <person name="Murali S.C."/>
            <person name="Hughes D.S."/>
            <person name="Lee S.F."/>
            <person name="Perry T."/>
            <person name="Stroehlein A.J."/>
            <person name="Ansell B.R."/>
            <person name="Breugelmans B."/>
            <person name="Hofmann A."/>
            <person name="Qu J."/>
            <person name="Dugan S."/>
            <person name="Lee S.L."/>
            <person name="Chao H."/>
            <person name="Dinh H."/>
            <person name="Han Y."/>
            <person name="Doddapaneni H.V."/>
            <person name="Worley K.C."/>
            <person name="Muzny D.M."/>
            <person name="Ioannidis P."/>
            <person name="Waterhouse R.M."/>
            <person name="Zdobnov E.M."/>
            <person name="James P.J."/>
            <person name="Bagnall N.H."/>
            <person name="Kotze A.C."/>
            <person name="Gibbs R.A."/>
            <person name="Richards S."/>
            <person name="Batterham P."/>
            <person name="Gasser R.B."/>
        </authorList>
    </citation>
    <scope>NUCLEOTIDE SEQUENCE [LARGE SCALE GENOMIC DNA]</scope>
    <source>
        <strain evidence="2 3">LS</strain>
        <tissue evidence="2">Full body</tissue>
    </source>
</reference>
<evidence type="ECO:0000256" key="1">
    <source>
        <dbReference type="SAM" id="Phobius"/>
    </source>
</evidence>
<comment type="caution">
    <text evidence="2">The sequence shown here is derived from an EMBL/GenBank/DDBJ whole genome shotgun (WGS) entry which is preliminary data.</text>
</comment>
<feature type="transmembrane region" description="Helical" evidence="1">
    <location>
        <begin position="81"/>
        <end position="103"/>
    </location>
</feature>
<evidence type="ECO:0000313" key="3">
    <source>
        <dbReference type="Proteomes" id="UP000037069"/>
    </source>
</evidence>
<gene>
    <name evidence="2" type="ORF">FF38_02320</name>
</gene>
<keyword evidence="1" id="KW-0812">Transmembrane</keyword>
<feature type="transmembrane region" description="Helical" evidence="1">
    <location>
        <begin position="115"/>
        <end position="135"/>
    </location>
</feature>
<keyword evidence="1" id="KW-1133">Transmembrane helix</keyword>
<dbReference type="EMBL" id="JRES01000940">
    <property type="protein sequence ID" value="KNC27015.1"/>
    <property type="molecule type" value="Genomic_DNA"/>
</dbReference>
<keyword evidence="3" id="KW-1185">Reference proteome</keyword>
<dbReference type="Proteomes" id="UP000037069">
    <property type="component" value="Unassembled WGS sequence"/>
</dbReference>
<sequence>MVFDWQYTVLNFPLNMDSITDIPLNVYGIAQTQESENMSILLMSISNANNAEVKMQEFYIIRLVTEFHSDRNLRCYYSLRFVLKNLGVIKFLLLASGSHYLLGKSSYSLNLLWKIVYATFILQFAQFCVKSVLIMKNIIFYYTELQTPKFHVSFFIRSL</sequence>
<keyword evidence="1" id="KW-0472">Membrane</keyword>
<name>A0A0L0C409_LUCCU</name>
<organism evidence="2 3">
    <name type="scientific">Lucilia cuprina</name>
    <name type="common">Green bottle fly</name>
    <name type="synonym">Australian sheep blowfly</name>
    <dbReference type="NCBI Taxonomy" id="7375"/>
    <lineage>
        <taxon>Eukaryota</taxon>
        <taxon>Metazoa</taxon>
        <taxon>Ecdysozoa</taxon>
        <taxon>Arthropoda</taxon>
        <taxon>Hexapoda</taxon>
        <taxon>Insecta</taxon>
        <taxon>Pterygota</taxon>
        <taxon>Neoptera</taxon>
        <taxon>Endopterygota</taxon>
        <taxon>Diptera</taxon>
        <taxon>Brachycera</taxon>
        <taxon>Muscomorpha</taxon>
        <taxon>Oestroidea</taxon>
        <taxon>Calliphoridae</taxon>
        <taxon>Luciliinae</taxon>
        <taxon>Lucilia</taxon>
    </lineage>
</organism>
<accession>A0A0L0C409</accession>
<protein>
    <submittedName>
        <fullName evidence="2">Uncharacterized protein</fullName>
    </submittedName>
</protein>
<evidence type="ECO:0000313" key="2">
    <source>
        <dbReference type="EMBL" id="KNC27015.1"/>
    </source>
</evidence>
<dbReference type="AlphaFoldDB" id="A0A0L0C409"/>